<evidence type="ECO:0000313" key="2">
    <source>
        <dbReference type="EMBL" id="QAT19753.1"/>
    </source>
</evidence>
<keyword evidence="1" id="KW-0472">Membrane</keyword>
<evidence type="ECO:0000256" key="1">
    <source>
        <dbReference type="SAM" id="Phobius"/>
    </source>
</evidence>
<keyword evidence="1" id="KW-0812">Transmembrane</keyword>
<dbReference type="AlphaFoldDB" id="A0A410PAA9"/>
<dbReference type="InterPro" id="IPR042106">
    <property type="entry name" value="Nuo/plastoQ_OxRdtase_6_NuoJ"/>
</dbReference>
<dbReference type="EMBL" id="MH042752">
    <property type="protein sequence ID" value="QAT19753.1"/>
    <property type="molecule type" value="Genomic_DNA"/>
</dbReference>
<dbReference type="GeneID" id="39332771"/>
<keyword evidence="2" id="KW-0150">Chloroplast</keyword>
<keyword evidence="2" id="KW-0934">Plastid</keyword>
<keyword evidence="1" id="KW-1133">Transmembrane helix</keyword>
<feature type="transmembrane region" description="Helical" evidence="1">
    <location>
        <begin position="31"/>
        <end position="52"/>
    </location>
</feature>
<gene>
    <name evidence="2" type="primary">ndhG</name>
</gene>
<organism evidence="2">
    <name type="scientific">Commiphora gileadensis</name>
    <dbReference type="NCBI Taxonomy" id="1700993"/>
    <lineage>
        <taxon>Eukaryota</taxon>
        <taxon>Viridiplantae</taxon>
        <taxon>Streptophyta</taxon>
        <taxon>Embryophyta</taxon>
        <taxon>Tracheophyta</taxon>
        <taxon>Spermatophyta</taxon>
        <taxon>Magnoliopsida</taxon>
        <taxon>eudicotyledons</taxon>
        <taxon>Gunneridae</taxon>
        <taxon>Pentapetalae</taxon>
        <taxon>rosids</taxon>
        <taxon>malvids</taxon>
        <taxon>Sapindales</taxon>
        <taxon>Burseraceae</taxon>
        <taxon>Commiphora</taxon>
    </lineage>
</organism>
<geneLocation type="chloroplast" evidence="2"/>
<name>A0A410PAA9_9ROSI</name>
<reference evidence="2" key="1">
    <citation type="journal article" date="2019" name="PLoS ONE">
        <title>First complete chloroplast genomics and comparative phylogenetic analysis of Commiphora gileadensis and C. foliacea: Myrrh producing trees.</title>
        <authorList>
            <person name="Khan A."/>
            <person name="Asaf S."/>
            <person name="Khan A.L."/>
            <person name="Al-Harrasi A."/>
            <person name="Al-Sudairy O."/>
            <person name="AbdulKareem N.M."/>
            <person name="Khan A."/>
            <person name="Shehzad T."/>
            <person name="Alsaady N."/>
            <person name="Al-Lawati A."/>
            <person name="Al-Rawahi A."/>
            <person name="Shinwari Z.K."/>
        </authorList>
    </citation>
    <scope>NUCLEOTIDE SEQUENCE</scope>
</reference>
<dbReference type="RefSeq" id="YP_009561665.1">
    <property type="nucleotide sequence ID" value="NC_041104.1"/>
</dbReference>
<sequence length="178" mass="20866">MFAWTNTRFSFSFSGIGSYNRRSGSGITYQPNLFCLFIGIGSCLYILILYSIKFPFCSCCTASYLRGSCKCFNHICCNVHEWFRLLQRFSVSSLDYWGWGYFPSLYKYFFFRKSLLFKIRRGMVLFGLHDLTRLKNKIRQVIVNKLEFIYQQTFFLPFELISIILLVALIGAIAVARQ</sequence>
<feature type="transmembrane region" description="Helical" evidence="1">
    <location>
        <begin position="154"/>
        <end position="176"/>
    </location>
</feature>
<accession>A0A410PAA9</accession>
<protein>
    <submittedName>
        <fullName evidence="2">NADH-plastoquinone oxidoreductase subunit 6</fullName>
    </submittedName>
</protein>
<proteinExistence type="predicted"/>
<dbReference type="Gene3D" id="1.20.120.1200">
    <property type="entry name" value="NADH-ubiquinone/plastoquinone oxidoreductase chain 6, subunit NuoJ"/>
    <property type="match status" value="1"/>
</dbReference>